<dbReference type="KEGG" id="bne:DA69_02795"/>
<accession>A0A172Y3I5</accession>
<dbReference type="SUPFAM" id="SSF53335">
    <property type="entry name" value="S-adenosyl-L-methionine-dependent methyltransferases"/>
    <property type="match status" value="1"/>
</dbReference>
<evidence type="ECO:0000256" key="2">
    <source>
        <dbReference type="ARBA" id="ARBA00022490"/>
    </source>
</evidence>
<dbReference type="InterPro" id="IPR004498">
    <property type="entry name" value="Ribosomal_PrmA_MeTrfase"/>
</dbReference>
<proteinExistence type="inferred from homology"/>
<keyword evidence="7" id="KW-0689">Ribosomal protein</keyword>
<keyword evidence="7" id="KW-0687">Ribonucleoprotein</keyword>
<dbReference type="GO" id="GO:0005737">
    <property type="term" value="C:cytoplasm"/>
    <property type="evidence" value="ECO:0007669"/>
    <property type="project" value="UniProtKB-SubCell"/>
</dbReference>
<reference evidence="7 8" key="1">
    <citation type="journal article" date="2014" name="Genome Announc.">
        <title>Genome Sequence of a Promising Hydrogen-Producing Facultative Anaerobic Bacterium, Brevundimonas naejangsanensis Strain B1.</title>
        <authorList>
            <person name="Su H."/>
            <person name="Zhang T."/>
            <person name="Bao M."/>
            <person name="Jiang Y."/>
            <person name="Wang Y."/>
            <person name="Tan T."/>
        </authorList>
    </citation>
    <scope>NUCLEOTIDE SEQUENCE [LARGE SCALE GENOMIC DNA]</scope>
    <source>
        <strain evidence="7 8">B1</strain>
    </source>
</reference>
<evidence type="ECO:0000256" key="4">
    <source>
        <dbReference type="ARBA" id="ARBA00022679"/>
    </source>
</evidence>
<evidence type="ECO:0000256" key="3">
    <source>
        <dbReference type="ARBA" id="ARBA00022603"/>
    </source>
</evidence>
<dbReference type="Gene3D" id="3.40.50.150">
    <property type="entry name" value="Vaccinia Virus protein VP39"/>
    <property type="match status" value="1"/>
</dbReference>
<dbReference type="OrthoDB" id="9785995at2"/>
<feature type="binding site" evidence="6">
    <location>
        <position position="134"/>
    </location>
    <ligand>
        <name>S-adenosyl-L-methionine</name>
        <dbReference type="ChEBI" id="CHEBI:59789"/>
    </ligand>
</feature>
<name>A0A172Y3I5_9CAUL</name>
<dbReference type="eggNOG" id="COG2264">
    <property type="taxonomic scope" value="Bacteria"/>
</dbReference>
<feature type="binding site" evidence="6">
    <location>
        <position position="179"/>
    </location>
    <ligand>
        <name>S-adenosyl-L-methionine</name>
        <dbReference type="ChEBI" id="CHEBI:59789"/>
    </ligand>
</feature>
<gene>
    <name evidence="6" type="primary">prmA</name>
    <name evidence="7" type="ORF">DA69_02795</name>
</gene>
<sequence>MSESAVQVIARGDRAPAEAAAAAIDANPLLEGATYSILEEDEDKEIWRIDAFPTSDEEAEGIAEILRATPGLEVVVEKLADADWLAMSLSGLPPVEAGRFFVYGAHDQGKIPEGRVNLKIDAGAAFGTGHHGTTVGCLEAFDKLLETESFEKVLDVGCGTGVLAIAAAKTGSPIAVGTDIDEPSARIANENAAINDAKCEFYFADGLSDARIAQHAPYDLVFANILAAPLVFLAPEIAGALKSGGVAILSGLLRTQEERILEAYLPLGFVVEQTIHHDAWSALQLRKK</sequence>
<dbReference type="EC" id="2.1.1.-" evidence="6"/>
<dbReference type="STRING" id="588932.DA69_02795"/>
<evidence type="ECO:0000256" key="5">
    <source>
        <dbReference type="ARBA" id="ARBA00022691"/>
    </source>
</evidence>
<dbReference type="PANTHER" id="PTHR43648:SF1">
    <property type="entry name" value="ELECTRON TRANSFER FLAVOPROTEIN BETA SUBUNIT LYSINE METHYLTRANSFERASE"/>
    <property type="match status" value="1"/>
</dbReference>
<dbReference type="GO" id="GO:0005840">
    <property type="term" value="C:ribosome"/>
    <property type="evidence" value="ECO:0007669"/>
    <property type="project" value="UniProtKB-KW"/>
</dbReference>
<dbReference type="RefSeq" id="WP_025977567.1">
    <property type="nucleotide sequence ID" value="NZ_CP015614.1"/>
</dbReference>
<keyword evidence="3 6" id="KW-0489">Methyltransferase</keyword>
<comment type="similarity">
    <text evidence="1 6">Belongs to the methyltransferase superfamily. PrmA family.</text>
</comment>
<dbReference type="InterPro" id="IPR029063">
    <property type="entry name" value="SAM-dependent_MTases_sf"/>
</dbReference>
<dbReference type="PANTHER" id="PTHR43648">
    <property type="entry name" value="ELECTRON TRANSFER FLAVOPROTEIN BETA SUBUNIT LYSINE METHYLTRANSFERASE"/>
    <property type="match status" value="1"/>
</dbReference>
<comment type="catalytic activity">
    <reaction evidence="6">
        <text>L-lysyl-[protein] + 3 S-adenosyl-L-methionine = N(6),N(6),N(6)-trimethyl-L-lysyl-[protein] + 3 S-adenosyl-L-homocysteine + 3 H(+)</text>
        <dbReference type="Rhea" id="RHEA:54192"/>
        <dbReference type="Rhea" id="RHEA-COMP:9752"/>
        <dbReference type="Rhea" id="RHEA-COMP:13826"/>
        <dbReference type="ChEBI" id="CHEBI:15378"/>
        <dbReference type="ChEBI" id="CHEBI:29969"/>
        <dbReference type="ChEBI" id="CHEBI:57856"/>
        <dbReference type="ChEBI" id="CHEBI:59789"/>
        <dbReference type="ChEBI" id="CHEBI:61961"/>
    </reaction>
</comment>
<comment type="subcellular location">
    <subcellularLocation>
        <location evidence="6">Cytoplasm</location>
    </subcellularLocation>
</comment>
<comment type="function">
    <text evidence="6">Methylates ribosomal protein L11.</text>
</comment>
<keyword evidence="5 6" id="KW-0949">S-adenosyl-L-methionine</keyword>
<feature type="binding site" evidence="6">
    <location>
        <position position="224"/>
    </location>
    <ligand>
        <name>S-adenosyl-L-methionine</name>
        <dbReference type="ChEBI" id="CHEBI:59789"/>
    </ligand>
</feature>
<evidence type="ECO:0000256" key="1">
    <source>
        <dbReference type="ARBA" id="ARBA00009741"/>
    </source>
</evidence>
<keyword evidence="8" id="KW-1185">Reference proteome</keyword>
<dbReference type="InterPro" id="IPR050078">
    <property type="entry name" value="Ribosomal_L11_MeTrfase_PrmA"/>
</dbReference>
<keyword evidence="4 6" id="KW-0808">Transferase</keyword>
<dbReference type="AlphaFoldDB" id="A0A172Y3I5"/>
<dbReference type="Proteomes" id="UP000077603">
    <property type="component" value="Chromosome"/>
</dbReference>
<evidence type="ECO:0000313" key="8">
    <source>
        <dbReference type="Proteomes" id="UP000077603"/>
    </source>
</evidence>
<evidence type="ECO:0000256" key="6">
    <source>
        <dbReference type="HAMAP-Rule" id="MF_00735"/>
    </source>
</evidence>
<protein>
    <recommendedName>
        <fullName evidence="6">Ribosomal protein L11 methyltransferase</fullName>
        <shortName evidence="6">L11 Mtase</shortName>
        <ecNumber evidence="6">2.1.1.-</ecNumber>
    </recommendedName>
</protein>
<dbReference type="CDD" id="cd02440">
    <property type="entry name" value="AdoMet_MTases"/>
    <property type="match status" value="1"/>
</dbReference>
<organism evidence="7 8">
    <name type="scientific">Brevundimonas naejangsanensis</name>
    <dbReference type="NCBI Taxonomy" id="588932"/>
    <lineage>
        <taxon>Bacteria</taxon>
        <taxon>Pseudomonadati</taxon>
        <taxon>Pseudomonadota</taxon>
        <taxon>Alphaproteobacteria</taxon>
        <taxon>Caulobacterales</taxon>
        <taxon>Caulobacteraceae</taxon>
        <taxon>Brevundimonas</taxon>
    </lineage>
</organism>
<dbReference type="GO" id="GO:0016279">
    <property type="term" value="F:protein-lysine N-methyltransferase activity"/>
    <property type="evidence" value="ECO:0007669"/>
    <property type="project" value="RHEA"/>
</dbReference>
<dbReference type="PIRSF" id="PIRSF000401">
    <property type="entry name" value="RPL11_MTase"/>
    <property type="match status" value="1"/>
</dbReference>
<dbReference type="Pfam" id="PF06325">
    <property type="entry name" value="PrmA"/>
    <property type="match status" value="1"/>
</dbReference>
<dbReference type="GO" id="GO:0032259">
    <property type="term" value="P:methylation"/>
    <property type="evidence" value="ECO:0007669"/>
    <property type="project" value="UniProtKB-KW"/>
</dbReference>
<feature type="binding site" evidence="6">
    <location>
        <position position="157"/>
    </location>
    <ligand>
        <name>S-adenosyl-L-methionine</name>
        <dbReference type="ChEBI" id="CHEBI:59789"/>
    </ligand>
</feature>
<dbReference type="EMBL" id="CP015614">
    <property type="protein sequence ID" value="ANF53773.1"/>
    <property type="molecule type" value="Genomic_DNA"/>
</dbReference>
<keyword evidence="2 6" id="KW-0963">Cytoplasm</keyword>
<evidence type="ECO:0000313" key="7">
    <source>
        <dbReference type="EMBL" id="ANF53773.1"/>
    </source>
</evidence>
<dbReference type="HAMAP" id="MF_00735">
    <property type="entry name" value="Methyltr_PrmA"/>
    <property type="match status" value="1"/>
</dbReference>